<dbReference type="PANTHER" id="PTHR13947">
    <property type="entry name" value="GNAT FAMILY N-ACETYLTRANSFERASE"/>
    <property type="match status" value="1"/>
</dbReference>
<dbReference type="InterPro" id="IPR050769">
    <property type="entry name" value="NAT_camello-type"/>
</dbReference>
<evidence type="ECO:0000313" key="4">
    <source>
        <dbReference type="Proteomes" id="UP000437065"/>
    </source>
</evidence>
<dbReference type="RefSeq" id="WP_159663695.1">
    <property type="nucleotide sequence ID" value="NZ_WUUS01000002.1"/>
</dbReference>
<evidence type="ECO:0000313" key="3">
    <source>
        <dbReference type="EMBL" id="MXR40528.1"/>
    </source>
</evidence>
<dbReference type="SUPFAM" id="SSF55729">
    <property type="entry name" value="Acyl-CoA N-acyltransferases (Nat)"/>
    <property type="match status" value="1"/>
</dbReference>
<keyword evidence="1 3" id="KW-0808">Transferase</keyword>
<dbReference type="CDD" id="cd04301">
    <property type="entry name" value="NAT_SF"/>
    <property type="match status" value="1"/>
</dbReference>
<dbReference type="Pfam" id="PF00583">
    <property type="entry name" value="Acetyltransf_1"/>
    <property type="match status" value="1"/>
</dbReference>
<comment type="caution">
    <text evidence="3">The sequence shown here is derived from an EMBL/GenBank/DDBJ whole genome shotgun (WGS) entry which is preliminary data.</text>
</comment>
<dbReference type="PANTHER" id="PTHR13947:SF48">
    <property type="entry name" value="N-ACETYLTRANSFERASE 8-RELATED"/>
    <property type="match status" value="1"/>
</dbReference>
<dbReference type="AlphaFoldDB" id="A0A6B0SNN5"/>
<evidence type="ECO:0000259" key="2">
    <source>
        <dbReference type="PROSITE" id="PS51186"/>
    </source>
</evidence>
<dbReference type="InterPro" id="IPR016181">
    <property type="entry name" value="Acyl_CoA_acyltransferase"/>
</dbReference>
<dbReference type="InterPro" id="IPR000182">
    <property type="entry name" value="GNAT_dom"/>
</dbReference>
<feature type="domain" description="N-acetyltransferase" evidence="2">
    <location>
        <begin position="1"/>
        <end position="131"/>
    </location>
</feature>
<dbReference type="Proteomes" id="UP000437065">
    <property type="component" value="Unassembled WGS sequence"/>
</dbReference>
<dbReference type="OrthoDB" id="87545at2157"/>
<evidence type="ECO:0000256" key="1">
    <source>
        <dbReference type="ARBA" id="ARBA00022679"/>
    </source>
</evidence>
<name>A0A6B0SNN5_9EURY</name>
<accession>A0A6B0SNN5</accession>
<organism evidence="3 4">
    <name type="scientific">Halobaculum saliterrae</name>
    <dbReference type="NCBI Taxonomy" id="2073113"/>
    <lineage>
        <taxon>Archaea</taxon>
        <taxon>Methanobacteriati</taxon>
        <taxon>Methanobacteriota</taxon>
        <taxon>Stenosarchaea group</taxon>
        <taxon>Halobacteria</taxon>
        <taxon>Halobacteriales</taxon>
        <taxon>Haloferacaceae</taxon>
        <taxon>Halobaculum</taxon>
    </lineage>
</organism>
<proteinExistence type="predicted"/>
<dbReference type="Gene3D" id="3.40.630.30">
    <property type="match status" value="1"/>
</dbReference>
<protein>
    <submittedName>
        <fullName evidence="3">GNAT family N-acetyltransferase</fullName>
    </submittedName>
</protein>
<dbReference type="EMBL" id="WUUS01000002">
    <property type="protein sequence ID" value="MXR40528.1"/>
    <property type="molecule type" value="Genomic_DNA"/>
</dbReference>
<keyword evidence="4" id="KW-1185">Reference proteome</keyword>
<gene>
    <name evidence="3" type="ORF">GRX01_04095</name>
</gene>
<reference evidence="3 4" key="1">
    <citation type="submission" date="2019-12" db="EMBL/GenBank/DDBJ databases">
        <title>Isolation and characterization of three novel carbon monoxide-oxidizing members of Halobacteria from salione crusts and soils.</title>
        <authorList>
            <person name="Myers M.R."/>
            <person name="King G.M."/>
        </authorList>
    </citation>
    <scope>NUCLEOTIDE SEQUENCE [LARGE SCALE GENOMIC DNA]</scope>
    <source>
        <strain evidence="3 4">WSA2</strain>
    </source>
</reference>
<dbReference type="PROSITE" id="PS51186">
    <property type="entry name" value="GNAT"/>
    <property type="match status" value="1"/>
</dbReference>
<sequence length="131" mass="14625">MENLDDYNTLASDIRTDAIDHRGKNLSQANYCAQLAVEHDSFVGFTTGVVRPSAPVFERGATLAISEAYVRPNWRQQGIASALLRTLEAWADERGYETVYLSVNKNNHAAKALYEPFGFEAKRLQMVKASN</sequence>
<dbReference type="GO" id="GO:0008080">
    <property type="term" value="F:N-acetyltransferase activity"/>
    <property type="evidence" value="ECO:0007669"/>
    <property type="project" value="InterPro"/>
</dbReference>